<feature type="coiled-coil region" evidence="6">
    <location>
        <begin position="332"/>
        <end position="363"/>
    </location>
</feature>
<feature type="domain" description="Tyrosine-protein kinase G-rich" evidence="9">
    <location>
        <begin position="391"/>
        <end position="463"/>
    </location>
</feature>
<comment type="subcellular location">
    <subcellularLocation>
        <location evidence="1">Cell membrane</location>
        <topology evidence="1">Multi-pass membrane protein</topology>
    </subcellularLocation>
</comment>
<keyword evidence="11" id="KW-1185">Reference proteome</keyword>
<dbReference type="Pfam" id="PF13807">
    <property type="entry name" value="GNVR"/>
    <property type="match status" value="1"/>
</dbReference>
<dbReference type="GO" id="GO:0005886">
    <property type="term" value="C:plasma membrane"/>
    <property type="evidence" value="ECO:0007669"/>
    <property type="project" value="UniProtKB-SubCell"/>
</dbReference>
<dbReference type="AlphaFoldDB" id="A0A401FZ49"/>
<evidence type="ECO:0000313" key="10">
    <source>
        <dbReference type="EMBL" id="GBC62230.1"/>
    </source>
</evidence>
<dbReference type="InterPro" id="IPR050445">
    <property type="entry name" value="Bact_polysacc_biosynth/exp"/>
</dbReference>
<gene>
    <name evidence="10" type="ORF">DENIS_3199</name>
</gene>
<evidence type="ECO:0000256" key="6">
    <source>
        <dbReference type="SAM" id="Coils"/>
    </source>
</evidence>
<keyword evidence="6" id="KW-0175">Coiled coil</keyword>
<reference evidence="11" key="2">
    <citation type="submission" date="2019-01" db="EMBL/GenBank/DDBJ databases">
        <title>Genome sequence of Desulfonema ishimotonii strain Tokyo 01.</title>
        <authorList>
            <person name="Fukui M."/>
        </authorList>
    </citation>
    <scope>NUCLEOTIDE SEQUENCE [LARGE SCALE GENOMIC DNA]</scope>
    <source>
        <strain evidence="11">Tokyo 01</strain>
    </source>
</reference>
<evidence type="ECO:0000313" key="11">
    <source>
        <dbReference type="Proteomes" id="UP000288096"/>
    </source>
</evidence>
<feature type="domain" description="Polysaccharide chain length determinant N-terminal" evidence="8">
    <location>
        <begin position="9"/>
        <end position="101"/>
    </location>
</feature>
<feature type="transmembrane region" description="Helical" evidence="7">
    <location>
        <begin position="444"/>
        <end position="461"/>
    </location>
</feature>
<accession>A0A401FZ49</accession>
<dbReference type="OrthoDB" id="9812433at2"/>
<comment type="caution">
    <text evidence="10">The sequence shown here is derived from an EMBL/GenBank/DDBJ whole genome shotgun (WGS) entry which is preliminary data.</text>
</comment>
<dbReference type="PANTHER" id="PTHR32309:SF13">
    <property type="entry name" value="FERRIC ENTEROBACTIN TRANSPORT PROTEIN FEPE"/>
    <property type="match status" value="1"/>
</dbReference>
<dbReference type="PANTHER" id="PTHR32309">
    <property type="entry name" value="TYROSINE-PROTEIN KINASE"/>
    <property type="match status" value="1"/>
</dbReference>
<dbReference type="RefSeq" id="WP_124329424.1">
    <property type="nucleotide sequence ID" value="NZ_BEXT01000001.1"/>
</dbReference>
<evidence type="ECO:0000256" key="2">
    <source>
        <dbReference type="ARBA" id="ARBA00022475"/>
    </source>
</evidence>
<proteinExistence type="predicted"/>
<name>A0A401FZ49_9BACT</name>
<organism evidence="10 11">
    <name type="scientific">Desulfonema ishimotonii</name>
    <dbReference type="NCBI Taxonomy" id="45657"/>
    <lineage>
        <taxon>Bacteria</taxon>
        <taxon>Pseudomonadati</taxon>
        <taxon>Thermodesulfobacteriota</taxon>
        <taxon>Desulfobacteria</taxon>
        <taxon>Desulfobacterales</taxon>
        <taxon>Desulfococcaceae</taxon>
        <taxon>Desulfonema</taxon>
    </lineage>
</organism>
<dbReference type="GO" id="GO:0004713">
    <property type="term" value="F:protein tyrosine kinase activity"/>
    <property type="evidence" value="ECO:0007669"/>
    <property type="project" value="TreeGrafter"/>
</dbReference>
<dbReference type="InterPro" id="IPR032807">
    <property type="entry name" value="GNVR"/>
</dbReference>
<feature type="transmembrane region" description="Helical" evidence="7">
    <location>
        <begin position="24"/>
        <end position="42"/>
    </location>
</feature>
<keyword evidence="5 7" id="KW-0472">Membrane</keyword>
<evidence type="ECO:0000256" key="4">
    <source>
        <dbReference type="ARBA" id="ARBA00022989"/>
    </source>
</evidence>
<reference evidence="11" key="1">
    <citation type="submission" date="2017-11" db="EMBL/GenBank/DDBJ databases">
        <authorList>
            <person name="Watanabe M."/>
            <person name="Kojima H."/>
        </authorList>
    </citation>
    <scope>NUCLEOTIDE SEQUENCE [LARGE SCALE GENOMIC DNA]</scope>
    <source>
        <strain evidence="11">Tokyo 01</strain>
    </source>
</reference>
<keyword evidence="3 7" id="KW-0812">Transmembrane</keyword>
<keyword evidence="2" id="KW-1003">Cell membrane</keyword>
<dbReference type="Proteomes" id="UP000288096">
    <property type="component" value="Unassembled WGS sequence"/>
</dbReference>
<evidence type="ECO:0000259" key="8">
    <source>
        <dbReference type="Pfam" id="PF02706"/>
    </source>
</evidence>
<dbReference type="InterPro" id="IPR003856">
    <property type="entry name" value="LPS_length_determ_N"/>
</dbReference>
<dbReference type="Pfam" id="PF02706">
    <property type="entry name" value="Wzz"/>
    <property type="match status" value="1"/>
</dbReference>
<protein>
    <submittedName>
        <fullName evidence="10">Lipopolysaccharide biosynthesis protein</fullName>
    </submittedName>
</protein>
<keyword evidence="4 7" id="KW-1133">Transmembrane helix</keyword>
<dbReference type="EMBL" id="BEXT01000001">
    <property type="protein sequence ID" value="GBC62230.1"/>
    <property type="molecule type" value="Genomic_DNA"/>
</dbReference>
<evidence type="ECO:0000259" key="9">
    <source>
        <dbReference type="Pfam" id="PF13807"/>
    </source>
</evidence>
<sequence>MNMQENETNITLSDYYNVMFKHRWLICICFVLVVSLTVFFTFQMTPVYEAATTMVIEDNYAVSPATGEQIEYGGYINQQMAFNTHLKMLTSRPVLEAVVRRLGLDAPNRKTEAAHTEFIPVRAFWAKIMKNIRLITGDEEKDALQADPLSAAISALADRITIEEVRDTHLLRIRVEDPDPVRAREIANALTQSYIEFDAGGRLRSSRDMLKWMTAQLYETRKKLEDAEVEFQAFKQQEKIFSIEGKQNMITQKIGDFNDAYLEARNQRLELDARLAELKRISKRKGQIHNARMLIDNTTIDTLYGQILEAEVEHNRLSRVYKEKHPKIQQIISKITKTRRKLNDEIRKEMENLKAQRTVLISKENVLQETIAGFENDALETNKKELRYTILRRNVETGKKLYDTLLGKIEASNIDEKLDISNIRVVEQADLPESPVRPNRKRNILLGIVLGGMFGIGLAFLREYLDQSFRTEEDIQKYLDLPVLSVIPEAEKP</sequence>
<evidence type="ECO:0000256" key="5">
    <source>
        <dbReference type="ARBA" id="ARBA00023136"/>
    </source>
</evidence>
<evidence type="ECO:0000256" key="1">
    <source>
        <dbReference type="ARBA" id="ARBA00004651"/>
    </source>
</evidence>
<evidence type="ECO:0000256" key="3">
    <source>
        <dbReference type="ARBA" id="ARBA00022692"/>
    </source>
</evidence>
<evidence type="ECO:0000256" key="7">
    <source>
        <dbReference type="SAM" id="Phobius"/>
    </source>
</evidence>